<keyword evidence="3 9" id="KW-0808">Transferase</keyword>
<dbReference type="SUPFAM" id="SSF48452">
    <property type="entry name" value="TPR-like"/>
    <property type="match status" value="2"/>
</dbReference>
<dbReference type="SUPFAM" id="SSF56399">
    <property type="entry name" value="ADP-ribosylation"/>
    <property type="match status" value="1"/>
</dbReference>
<comment type="caution">
    <text evidence="10">The sequence shown here is derived from an EMBL/GenBank/DDBJ whole genome shotgun (WGS) entry which is preliminary data.</text>
</comment>
<evidence type="ECO:0000256" key="7">
    <source>
        <dbReference type="ARBA" id="ARBA00047597"/>
    </source>
</evidence>
<accession>A0A819HFF5</accession>
<dbReference type="GO" id="GO:0016779">
    <property type="term" value="F:nucleotidyltransferase activity"/>
    <property type="evidence" value="ECO:0007669"/>
    <property type="project" value="UniProtKB-KW"/>
</dbReference>
<feature type="repeat" description="TPR" evidence="8">
    <location>
        <begin position="598"/>
        <end position="631"/>
    </location>
</feature>
<keyword evidence="9" id="KW-0520">NAD</keyword>
<dbReference type="InterPro" id="IPR000768">
    <property type="entry name" value="ART"/>
</dbReference>
<evidence type="ECO:0000256" key="1">
    <source>
        <dbReference type="ARBA" id="ARBA00009558"/>
    </source>
</evidence>
<dbReference type="EMBL" id="CAJOBB010001754">
    <property type="protein sequence ID" value="CAF3899120.1"/>
    <property type="molecule type" value="Genomic_DNA"/>
</dbReference>
<evidence type="ECO:0000256" key="5">
    <source>
        <dbReference type="ARBA" id="ARBA00022737"/>
    </source>
</evidence>
<dbReference type="PANTHER" id="PTHR45641:SF19">
    <property type="entry name" value="NEPHROCYSTIN-3"/>
    <property type="match status" value="1"/>
</dbReference>
<evidence type="ECO:0000256" key="6">
    <source>
        <dbReference type="ARBA" id="ARBA00022803"/>
    </source>
</evidence>
<dbReference type="EC" id="2.4.2.31" evidence="9"/>
<evidence type="ECO:0000256" key="8">
    <source>
        <dbReference type="PROSITE-ProRule" id="PRU00339"/>
    </source>
</evidence>
<evidence type="ECO:0000313" key="10">
    <source>
        <dbReference type="EMBL" id="CAF3899120.1"/>
    </source>
</evidence>
<keyword evidence="5" id="KW-0677">Repeat</keyword>
<keyword evidence="4" id="KW-0548">Nucleotidyltransferase</keyword>
<keyword evidence="9" id="KW-0521">NADP</keyword>
<evidence type="ECO:0000256" key="3">
    <source>
        <dbReference type="ARBA" id="ARBA00022679"/>
    </source>
</evidence>
<evidence type="ECO:0000256" key="9">
    <source>
        <dbReference type="RuleBase" id="RU361228"/>
    </source>
</evidence>
<dbReference type="PROSITE" id="PS51996">
    <property type="entry name" value="TR_MART"/>
    <property type="match status" value="1"/>
</dbReference>
<comment type="catalytic activity">
    <reaction evidence="7 9">
        <text>L-arginyl-[protein] + NAD(+) = N(omega)-(ADP-D-ribosyl)-L-arginyl-[protein] + nicotinamide + H(+)</text>
        <dbReference type="Rhea" id="RHEA:19149"/>
        <dbReference type="Rhea" id="RHEA-COMP:10532"/>
        <dbReference type="Rhea" id="RHEA-COMP:15087"/>
        <dbReference type="ChEBI" id="CHEBI:15378"/>
        <dbReference type="ChEBI" id="CHEBI:17154"/>
        <dbReference type="ChEBI" id="CHEBI:29965"/>
        <dbReference type="ChEBI" id="CHEBI:57540"/>
        <dbReference type="ChEBI" id="CHEBI:142554"/>
        <dbReference type="EC" id="2.4.2.31"/>
    </reaction>
</comment>
<evidence type="ECO:0000256" key="2">
    <source>
        <dbReference type="ARBA" id="ARBA00022676"/>
    </source>
</evidence>
<reference evidence="10" key="1">
    <citation type="submission" date="2021-02" db="EMBL/GenBank/DDBJ databases">
        <authorList>
            <person name="Nowell W R."/>
        </authorList>
    </citation>
    <scope>NUCLEOTIDE SEQUENCE</scope>
</reference>
<feature type="non-terminal residue" evidence="10">
    <location>
        <position position="1"/>
    </location>
</feature>
<dbReference type="AlphaFoldDB" id="A0A819HFF5"/>
<dbReference type="Gene3D" id="1.25.40.10">
    <property type="entry name" value="Tetratricopeptide repeat domain"/>
    <property type="match status" value="3"/>
</dbReference>
<sequence length="665" mass="76495">LFITALISMPSSDKAKQDLLHFARVYYTDNDLELQRINNFDKTYKPSEASEWYTSDSFVYRLLNKAIRTENIDLLFACRFFITDLHHQLESLHKPYIERICSYDLSELLVYRGQQMTSDDFNKLKANIGELISINSFLSTSLDRQVALMYAGDKTIHPTMESVLFKIKININENSKTHQHPFASISEFSRFEDEQEVLFSLSSMFRIESIDEQLDQIWIVNMVFIESTSETEEMVKLSAHLRIDPIQTTTIADLAYLLLLMDDYNRTISFCQTLLKEVSDDYKLTIRCYNIMGQAYINEPESALQSYENALKLQLQYDTTDFDSLATIYNNIGRVHRLLASPTHVIVDYYEKALEMCNAVSDEKEINWLLMATITNNLVTAQPHADSDLNLEREQFVLDIRLKYLPLSHPLVASTYQVLTEIYSDRHDFQEAVLHSNEVLRIKCKYLPNGHSSIAAAYYSAASLYLRKGDYEATQDQKEMSEKSYLKSLELNHQAFDIISSGELSSSINYSLMSVLYNDCGAIYICLARFDEALDCFNTATNTTLRYVPANDDLHGALLNNKGKVFTLTNNMSQGMEYYKLAIDFYKRTNAANSIRVPSIYFNIGEWYEISGKKDLAIAYYKRAIDVGSNYHKSNHVSLLQYTKALNKLESTMFIGSATEEASWL</sequence>
<keyword evidence="6 8" id="KW-0802">TPR repeat</keyword>
<dbReference type="Pfam" id="PF13181">
    <property type="entry name" value="TPR_8"/>
    <property type="match status" value="1"/>
</dbReference>
<dbReference type="PANTHER" id="PTHR45641">
    <property type="entry name" value="TETRATRICOPEPTIDE REPEAT PROTEIN (AFU_ORTHOLOGUE AFUA_6G03870)"/>
    <property type="match status" value="1"/>
</dbReference>
<dbReference type="Pfam" id="PF01129">
    <property type="entry name" value="ART"/>
    <property type="match status" value="1"/>
</dbReference>
<dbReference type="Proteomes" id="UP000663868">
    <property type="component" value="Unassembled WGS sequence"/>
</dbReference>
<dbReference type="SMART" id="SM00028">
    <property type="entry name" value="TPR"/>
    <property type="match status" value="8"/>
</dbReference>
<proteinExistence type="inferred from homology"/>
<dbReference type="GO" id="GO:0106274">
    <property type="term" value="F:NAD+-protein-arginine ADP-ribosyltransferase activity"/>
    <property type="evidence" value="ECO:0007669"/>
    <property type="project" value="UniProtKB-EC"/>
</dbReference>
<dbReference type="Gene3D" id="3.90.176.10">
    <property type="entry name" value="Toxin ADP-ribosyltransferase, Chain A, domain 1"/>
    <property type="match status" value="1"/>
</dbReference>
<keyword evidence="2 9" id="KW-0328">Glycosyltransferase</keyword>
<gene>
    <name evidence="10" type="ORF">KXQ929_LOCUS22713</name>
</gene>
<evidence type="ECO:0000256" key="4">
    <source>
        <dbReference type="ARBA" id="ARBA00022695"/>
    </source>
</evidence>
<comment type="similarity">
    <text evidence="1 9">Belongs to the Arg-specific ADP-ribosyltransferase family.</text>
</comment>
<organism evidence="10 11">
    <name type="scientific">Adineta steineri</name>
    <dbReference type="NCBI Taxonomy" id="433720"/>
    <lineage>
        <taxon>Eukaryota</taxon>
        <taxon>Metazoa</taxon>
        <taxon>Spiralia</taxon>
        <taxon>Gnathifera</taxon>
        <taxon>Rotifera</taxon>
        <taxon>Eurotatoria</taxon>
        <taxon>Bdelloidea</taxon>
        <taxon>Adinetida</taxon>
        <taxon>Adinetidae</taxon>
        <taxon>Adineta</taxon>
    </lineage>
</organism>
<dbReference type="PROSITE" id="PS50005">
    <property type="entry name" value="TPR"/>
    <property type="match status" value="1"/>
</dbReference>
<evidence type="ECO:0000313" key="11">
    <source>
        <dbReference type="Proteomes" id="UP000663868"/>
    </source>
</evidence>
<dbReference type="InterPro" id="IPR019734">
    <property type="entry name" value="TPR_rpt"/>
</dbReference>
<dbReference type="InterPro" id="IPR011990">
    <property type="entry name" value="TPR-like_helical_dom_sf"/>
</dbReference>
<name>A0A819HFF5_9BILA</name>
<protein>
    <recommendedName>
        <fullName evidence="9">NAD(P)(+)--arginine ADP-ribosyltransferase</fullName>
        <ecNumber evidence="9">2.4.2.31</ecNumber>
    </recommendedName>
    <alternativeName>
        <fullName evidence="9">Mono(ADP-ribosyl)transferase</fullName>
    </alternativeName>
</protein>